<dbReference type="PANTHER" id="PTHR37984:SF5">
    <property type="entry name" value="PROTEIN NYNRIN-LIKE"/>
    <property type="match status" value="1"/>
</dbReference>
<sequence>MADDKMPLPLISEVLDQLKDAKVFNKLDIIWGYNNVRIREGDEWKAAFLTNRGLFEPTVMFFGMTNYMDDFIIPAKDDEELEARTICFLKLAEEHNLSFKQMKCEFNVSSTMVLGTVIGNGKATMEEEKVKAIKDWAVPATIKQVESFLRFANFYRRFIKNFSTIAQPLNELKSKKGEKLLRP</sequence>
<dbReference type="InterPro" id="IPR050951">
    <property type="entry name" value="Retrovirus_Pol_polyprotein"/>
</dbReference>
<protein>
    <recommendedName>
        <fullName evidence="3">Reverse transcriptase domain-containing protein</fullName>
    </recommendedName>
</protein>
<dbReference type="AlphaFoldDB" id="A0A8H7C5H0"/>
<dbReference type="SUPFAM" id="SSF56672">
    <property type="entry name" value="DNA/RNA polymerases"/>
    <property type="match status" value="1"/>
</dbReference>
<evidence type="ECO:0008006" key="3">
    <source>
        <dbReference type="Google" id="ProtNLM"/>
    </source>
</evidence>
<dbReference type="Gene3D" id="3.30.70.270">
    <property type="match status" value="3"/>
</dbReference>
<evidence type="ECO:0000313" key="2">
    <source>
        <dbReference type="Proteomes" id="UP000629468"/>
    </source>
</evidence>
<dbReference type="Proteomes" id="UP000629468">
    <property type="component" value="Unassembled WGS sequence"/>
</dbReference>
<gene>
    <name evidence="1" type="ORF">Agabi119p4_9146</name>
</gene>
<name>A0A8H7C5H0_AGABI</name>
<evidence type="ECO:0000313" key="1">
    <source>
        <dbReference type="EMBL" id="KAF7762553.1"/>
    </source>
</evidence>
<comment type="caution">
    <text evidence="1">The sequence shown here is derived from an EMBL/GenBank/DDBJ whole genome shotgun (WGS) entry which is preliminary data.</text>
</comment>
<dbReference type="Gene3D" id="3.10.10.10">
    <property type="entry name" value="HIV Type 1 Reverse Transcriptase, subunit A, domain 1"/>
    <property type="match status" value="1"/>
</dbReference>
<reference evidence="1 2" key="1">
    <citation type="journal article" name="Sci. Rep.">
        <title>Telomere-to-telomere assembled and centromere annotated genomes of the two main subspecies of the button mushroom Agaricus bisporus reveal especially polymorphic chromosome ends.</title>
        <authorList>
            <person name="Sonnenberg A.S.M."/>
            <person name="Sedaghat-Telgerd N."/>
            <person name="Lavrijssen B."/>
            <person name="Ohm R.A."/>
            <person name="Hendrickx P.M."/>
            <person name="Scholtmeijer K."/>
            <person name="Baars J.J.P."/>
            <person name="van Peer A."/>
        </authorList>
    </citation>
    <scope>NUCLEOTIDE SEQUENCE [LARGE SCALE GENOMIC DNA]</scope>
    <source>
        <strain evidence="1 2">H119_p4</strain>
    </source>
</reference>
<organism evidence="1 2">
    <name type="scientific">Agaricus bisporus var. burnettii</name>
    <dbReference type="NCBI Taxonomy" id="192524"/>
    <lineage>
        <taxon>Eukaryota</taxon>
        <taxon>Fungi</taxon>
        <taxon>Dikarya</taxon>
        <taxon>Basidiomycota</taxon>
        <taxon>Agaricomycotina</taxon>
        <taxon>Agaricomycetes</taxon>
        <taxon>Agaricomycetidae</taxon>
        <taxon>Agaricales</taxon>
        <taxon>Agaricineae</taxon>
        <taxon>Agaricaceae</taxon>
        <taxon>Agaricus</taxon>
    </lineage>
</organism>
<dbReference type="CDD" id="cd01647">
    <property type="entry name" value="RT_LTR"/>
    <property type="match status" value="1"/>
</dbReference>
<dbReference type="EMBL" id="JABXXO010000012">
    <property type="protein sequence ID" value="KAF7762553.1"/>
    <property type="molecule type" value="Genomic_DNA"/>
</dbReference>
<dbReference type="PANTHER" id="PTHR37984">
    <property type="entry name" value="PROTEIN CBG26694"/>
    <property type="match status" value="1"/>
</dbReference>
<proteinExistence type="predicted"/>
<accession>A0A8H7C5H0</accession>
<dbReference type="InterPro" id="IPR043502">
    <property type="entry name" value="DNA/RNA_pol_sf"/>
</dbReference>
<dbReference type="InterPro" id="IPR043128">
    <property type="entry name" value="Rev_trsase/Diguanyl_cyclase"/>
</dbReference>